<dbReference type="CDD" id="cd05799">
    <property type="entry name" value="PGM2"/>
    <property type="match status" value="1"/>
</dbReference>
<dbReference type="Gene3D" id="3.40.120.10">
    <property type="entry name" value="Alpha-D-Glucose-1,6-Bisphosphate, subunit A, domain 3"/>
    <property type="match status" value="3"/>
</dbReference>
<evidence type="ECO:0000259" key="11">
    <source>
        <dbReference type="Pfam" id="PF02880"/>
    </source>
</evidence>
<evidence type="ECO:0000256" key="1">
    <source>
        <dbReference type="ARBA" id="ARBA00001946"/>
    </source>
</evidence>
<dbReference type="Pfam" id="PF02878">
    <property type="entry name" value="PGM_PMM_I"/>
    <property type="match status" value="1"/>
</dbReference>
<dbReference type="PRINTS" id="PR00509">
    <property type="entry name" value="PGMPMM"/>
</dbReference>
<evidence type="ECO:0000259" key="9">
    <source>
        <dbReference type="Pfam" id="PF02878"/>
    </source>
</evidence>
<dbReference type="Pfam" id="PF00408">
    <property type="entry name" value="PGM_PMM_IV"/>
    <property type="match status" value="1"/>
</dbReference>
<sequence length="621" mass="64892">MAKFNEDTVRAWIADDPDATTRAELETLLERAKSGDTEASDDLADRFAGTLTFGTAGLRGRLGAGPNRMNRAVVIRAAAGLTQFLLDQVGQGFHLVVGYDARCGSEQFARDTAAVAVAAGGRVSLFDQHLPTPLTAFALKYLDADAAVMVTASHNPPKDNGYKVYLGGRVVTDAGQGAQIVPPYDAQIFEAIQAVDSASAVERAESGWELIGTEIVDAYLDRATSLVPPVQSDEAVARSRADLKIVLTSMHGVGGETTLKALARAGFTDVHVVEAQHEPDPDFPTVPFPNPEEPGALDLSFALARELGADIILANDPDADRFSAAVPDPRGEGGWRQLTGDEVGSLLGTAVAREYEGNADAVLANSIVSSRLLRRIAQHYGVSYRATLTGFKWISRTPGIVFGYEEALGYCVDPDHVRDKDGISACLKISAMASQYKAAGRTLVDALDDFARAYGLHATAPLSIRVSDLSLIAKGMQNLRSGSVKSLGGSPVISVEDLSDGSADLPPTDGLIFLTERGDRVVARPSGTEPKLKCYLETIVPIDTGNSPEAGADSKAGRDARVGAGSKAGGDARVGAGSKAGGSGAGGGPASELAATVDEARDIAANRLEAMKADMRAGMGI</sequence>
<feature type="compositionally biased region" description="Gly residues" evidence="7">
    <location>
        <begin position="578"/>
        <end position="589"/>
    </location>
</feature>
<protein>
    <submittedName>
        <fullName evidence="12">Phospho-sugar mutase</fullName>
        <ecNumber evidence="12">5.4.2.-</ecNumber>
    </submittedName>
</protein>
<feature type="domain" description="Alpha-D-phosphohexomutase alpha/beta/alpha" evidence="10">
    <location>
        <begin position="218"/>
        <end position="331"/>
    </location>
</feature>
<dbReference type="SUPFAM" id="SSF55957">
    <property type="entry name" value="Phosphoglucomutase, C-terminal domain"/>
    <property type="match status" value="1"/>
</dbReference>
<evidence type="ECO:0000256" key="4">
    <source>
        <dbReference type="ARBA" id="ARBA00022723"/>
    </source>
</evidence>
<dbReference type="PANTHER" id="PTHR45745">
    <property type="entry name" value="PHOSPHOMANNOMUTASE 45A"/>
    <property type="match status" value="1"/>
</dbReference>
<feature type="region of interest" description="Disordered" evidence="7">
    <location>
        <begin position="545"/>
        <end position="592"/>
    </location>
</feature>
<dbReference type="InterPro" id="IPR005843">
    <property type="entry name" value="A-D-PHexomutase_C"/>
</dbReference>
<feature type="domain" description="Alpha-D-phosphohexomutase C-terminal" evidence="8">
    <location>
        <begin position="507"/>
        <end position="537"/>
    </location>
</feature>
<comment type="similarity">
    <text evidence="2">Belongs to the phosphohexose mutase family.</text>
</comment>
<dbReference type="SUPFAM" id="SSF53738">
    <property type="entry name" value="Phosphoglucomutase, first 3 domains"/>
    <property type="match status" value="3"/>
</dbReference>
<name>A0ABU3IAL5_9ACTO</name>
<evidence type="ECO:0000256" key="5">
    <source>
        <dbReference type="ARBA" id="ARBA00022842"/>
    </source>
</evidence>
<dbReference type="Pfam" id="PF02879">
    <property type="entry name" value="PGM_PMM_II"/>
    <property type="match status" value="1"/>
</dbReference>
<dbReference type="InterPro" id="IPR016066">
    <property type="entry name" value="A-D-PHexomutase_CS"/>
</dbReference>
<dbReference type="PROSITE" id="PS00710">
    <property type="entry name" value="PGM_PMM"/>
    <property type="match status" value="1"/>
</dbReference>
<comment type="cofactor">
    <cofactor evidence="1">
        <name>Mg(2+)</name>
        <dbReference type="ChEBI" id="CHEBI:18420"/>
    </cofactor>
</comment>
<dbReference type="InterPro" id="IPR005845">
    <property type="entry name" value="A-D-PHexomutase_a/b/a-II"/>
</dbReference>
<feature type="domain" description="Alpha-D-phosphohexomutase alpha/beta/alpha" evidence="11">
    <location>
        <begin position="340"/>
        <end position="447"/>
    </location>
</feature>
<feature type="domain" description="Alpha-D-phosphohexomutase alpha/beta/alpha" evidence="9">
    <location>
        <begin position="52"/>
        <end position="192"/>
    </location>
</feature>
<dbReference type="PANTHER" id="PTHR45745:SF1">
    <property type="entry name" value="PHOSPHOGLUCOMUTASE 2B-RELATED"/>
    <property type="match status" value="1"/>
</dbReference>
<evidence type="ECO:0000313" key="13">
    <source>
        <dbReference type="Proteomes" id="UP001247542"/>
    </source>
</evidence>
<evidence type="ECO:0000256" key="2">
    <source>
        <dbReference type="ARBA" id="ARBA00010231"/>
    </source>
</evidence>
<evidence type="ECO:0000256" key="7">
    <source>
        <dbReference type="SAM" id="MobiDB-lite"/>
    </source>
</evidence>
<dbReference type="InterPro" id="IPR005844">
    <property type="entry name" value="A-D-PHexomutase_a/b/a-I"/>
</dbReference>
<evidence type="ECO:0000313" key="12">
    <source>
        <dbReference type="EMBL" id="MDT3767268.1"/>
    </source>
</evidence>
<evidence type="ECO:0000259" key="8">
    <source>
        <dbReference type="Pfam" id="PF00408"/>
    </source>
</evidence>
<dbReference type="EC" id="5.4.2.-" evidence="12"/>
<evidence type="ECO:0000256" key="3">
    <source>
        <dbReference type="ARBA" id="ARBA00022553"/>
    </source>
</evidence>
<gene>
    <name evidence="12" type="ORF">QS713_04195</name>
</gene>
<evidence type="ECO:0000256" key="6">
    <source>
        <dbReference type="ARBA" id="ARBA00023235"/>
    </source>
</evidence>
<dbReference type="RefSeq" id="WP_313272672.1">
    <property type="nucleotide sequence ID" value="NZ_JASXSX010000001.1"/>
</dbReference>
<dbReference type="Gene3D" id="3.30.310.50">
    <property type="entry name" value="Alpha-D-phosphohexomutase, C-terminal domain"/>
    <property type="match status" value="1"/>
</dbReference>
<keyword evidence="13" id="KW-1185">Reference proteome</keyword>
<dbReference type="Proteomes" id="UP001247542">
    <property type="component" value="Unassembled WGS sequence"/>
</dbReference>
<dbReference type="GO" id="GO:0016853">
    <property type="term" value="F:isomerase activity"/>
    <property type="evidence" value="ECO:0007669"/>
    <property type="project" value="UniProtKB-KW"/>
</dbReference>
<keyword evidence="6 12" id="KW-0413">Isomerase</keyword>
<dbReference type="InterPro" id="IPR005841">
    <property type="entry name" value="Alpha-D-phosphohexomutase_SF"/>
</dbReference>
<keyword evidence="4" id="KW-0479">Metal-binding</keyword>
<organism evidence="12 13">
    <name type="scientific">Gleimia hominis</name>
    <dbReference type="NCBI Taxonomy" id="595468"/>
    <lineage>
        <taxon>Bacteria</taxon>
        <taxon>Bacillati</taxon>
        <taxon>Actinomycetota</taxon>
        <taxon>Actinomycetes</taxon>
        <taxon>Actinomycetales</taxon>
        <taxon>Actinomycetaceae</taxon>
        <taxon>Gleimia</taxon>
    </lineage>
</organism>
<reference evidence="12 13" key="1">
    <citation type="submission" date="2023-06" db="EMBL/GenBank/DDBJ databases">
        <title>Draft genome sequence of Gleimia hominis type strain CCUG 57540T.</title>
        <authorList>
            <person name="Salva-Serra F."/>
            <person name="Cardew S."/>
            <person name="Jensie Markopoulos S."/>
            <person name="Ohlen M."/>
            <person name="Inganas E."/>
            <person name="Svensson-Stadler L."/>
            <person name="Moore E.R.B."/>
        </authorList>
    </citation>
    <scope>NUCLEOTIDE SEQUENCE [LARGE SCALE GENOMIC DNA]</scope>
    <source>
        <strain evidence="12 13">CCUG 57540</strain>
    </source>
</reference>
<dbReference type="EMBL" id="JASXSX010000001">
    <property type="protein sequence ID" value="MDT3767268.1"/>
    <property type="molecule type" value="Genomic_DNA"/>
</dbReference>
<dbReference type="InterPro" id="IPR036900">
    <property type="entry name" value="A-D-PHexomutase_C_sf"/>
</dbReference>
<dbReference type="Pfam" id="PF02880">
    <property type="entry name" value="PGM_PMM_III"/>
    <property type="match status" value="1"/>
</dbReference>
<comment type="caution">
    <text evidence="12">The sequence shown here is derived from an EMBL/GenBank/DDBJ whole genome shotgun (WGS) entry which is preliminary data.</text>
</comment>
<accession>A0ABU3IAL5</accession>
<keyword evidence="5" id="KW-0460">Magnesium</keyword>
<keyword evidence="3" id="KW-0597">Phosphoprotein</keyword>
<dbReference type="InterPro" id="IPR005846">
    <property type="entry name" value="A-D-PHexomutase_a/b/a-III"/>
</dbReference>
<evidence type="ECO:0000259" key="10">
    <source>
        <dbReference type="Pfam" id="PF02879"/>
    </source>
</evidence>
<dbReference type="InterPro" id="IPR016055">
    <property type="entry name" value="A-D-PHexomutase_a/b/a-I/II/III"/>
</dbReference>
<proteinExistence type="inferred from homology"/>